<keyword evidence="3" id="KW-1185">Reference proteome</keyword>
<gene>
    <name evidence="2" type="ORF">ASPTUDRAFT_392444</name>
</gene>
<organism evidence="2 3">
    <name type="scientific">Aspergillus tubingensis (strain CBS 134.48)</name>
    <dbReference type="NCBI Taxonomy" id="767770"/>
    <lineage>
        <taxon>Eukaryota</taxon>
        <taxon>Fungi</taxon>
        <taxon>Dikarya</taxon>
        <taxon>Ascomycota</taxon>
        <taxon>Pezizomycotina</taxon>
        <taxon>Eurotiomycetes</taxon>
        <taxon>Eurotiomycetidae</taxon>
        <taxon>Eurotiales</taxon>
        <taxon>Aspergillaceae</taxon>
        <taxon>Aspergillus</taxon>
        <taxon>Aspergillus subgen. Circumdati</taxon>
    </lineage>
</organism>
<dbReference type="Proteomes" id="UP000184304">
    <property type="component" value="Unassembled WGS sequence"/>
</dbReference>
<feature type="region of interest" description="Disordered" evidence="1">
    <location>
        <begin position="1"/>
        <end position="21"/>
    </location>
</feature>
<accession>A0A1L9NF94</accession>
<evidence type="ECO:0000313" key="3">
    <source>
        <dbReference type="Proteomes" id="UP000184304"/>
    </source>
</evidence>
<evidence type="ECO:0000256" key="1">
    <source>
        <dbReference type="SAM" id="MobiDB-lite"/>
    </source>
</evidence>
<reference evidence="3" key="1">
    <citation type="journal article" date="2017" name="Genome Biol.">
        <title>Comparative genomics reveals high biological diversity and specific adaptations in the industrially and medically important fungal genus Aspergillus.</title>
        <authorList>
            <person name="de Vries R.P."/>
            <person name="Riley R."/>
            <person name="Wiebenga A."/>
            <person name="Aguilar-Osorio G."/>
            <person name="Amillis S."/>
            <person name="Uchima C.A."/>
            <person name="Anderluh G."/>
            <person name="Asadollahi M."/>
            <person name="Askin M."/>
            <person name="Barry K."/>
            <person name="Battaglia E."/>
            <person name="Bayram O."/>
            <person name="Benocci T."/>
            <person name="Braus-Stromeyer S.A."/>
            <person name="Caldana C."/>
            <person name="Canovas D."/>
            <person name="Cerqueira G.C."/>
            <person name="Chen F."/>
            <person name="Chen W."/>
            <person name="Choi C."/>
            <person name="Clum A."/>
            <person name="Dos Santos R.A."/>
            <person name="Damasio A.R."/>
            <person name="Diallinas G."/>
            <person name="Emri T."/>
            <person name="Fekete E."/>
            <person name="Flipphi M."/>
            <person name="Freyberg S."/>
            <person name="Gallo A."/>
            <person name="Gournas C."/>
            <person name="Habgood R."/>
            <person name="Hainaut M."/>
            <person name="Harispe M.L."/>
            <person name="Henrissat B."/>
            <person name="Hilden K.S."/>
            <person name="Hope R."/>
            <person name="Hossain A."/>
            <person name="Karabika E."/>
            <person name="Karaffa L."/>
            <person name="Karanyi Z."/>
            <person name="Krasevec N."/>
            <person name="Kuo A."/>
            <person name="Kusch H."/>
            <person name="LaButti K."/>
            <person name="Lagendijk E.L."/>
            <person name="Lapidus A."/>
            <person name="Levasseur A."/>
            <person name="Lindquist E."/>
            <person name="Lipzen A."/>
            <person name="Logrieco A.F."/>
            <person name="MacCabe A."/>
            <person name="Maekelae M.R."/>
            <person name="Malavazi I."/>
            <person name="Melin P."/>
            <person name="Meyer V."/>
            <person name="Mielnichuk N."/>
            <person name="Miskei M."/>
            <person name="Molnar A.P."/>
            <person name="Mule G."/>
            <person name="Ngan C.Y."/>
            <person name="Orejas M."/>
            <person name="Orosz E."/>
            <person name="Ouedraogo J.P."/>
            <person name="Overkamp K.M."/>
            <person name="Park H.-S."/>
            <person name="Perrone G."/>
            <person name="Piumi F."/>
            <person name="Punt P.J."/>
            <person name="Ram A.F."/>
            <person name="Ramon A."/>
            <person name="Rauscher S."/>
            <person name="Record E."/>
            <person name="Riano-Pachon D.M."/>
            <person name="Robert V."/>
            <person name="Roehrig J."/>
            <person name="Ruller R."/>
            <person name="Salamov A."/>
            <person name="Salih N.S."/>
            <person name="Samson R.A."/>
            <person name="Sandor E."/>
            <person name="Sanguinetti M."/>
            <person name="Schuetze T."/>
            <person name="Sepcic K."/>
            <person name="Shelest E."/>
            <person name="Sherlock G."/>
            <person name="Sophianopoulou V."/>
            <person name="Squina F.M."/>
            <person name="Sun H."/>
            <person name="Susca A."/>
            <person name="Todd R.B."/>
            <person name="Tsang A."/>
            <person name="Unkles S.E."/>
            <person name="van de Wiele N."/>
            <person name="van Rossen-Uffink D."/>
            <person name="Oliveira J.V."/>
            <person name="Vesth T.C."/>
            <person name="Visser J."/>
            <person name="Yu J.-H."/>
            <person name="Zhou M."/>
            <person name="Andersen M.R."/>
            <person name="Archer D.B."/>
            <person name="Baker S.E."/>
            <person name="Benoit I."/>
            <person name="Brakhage A.A."/>
            <person name="Braus G.H."/>
            <person name="Fischer R."/>
            <person name="Frisvad J.C."/>
            <person name="Goldman G.H."/>
            <person name="Houbraken J."/>
            <person name="Oakley B."/>
            <person name="Pocsi I."/>
            <person name="Scazzocchio C."/>
            <person name="Seiboth B."/>
            <person name="vanKuyk P.A."/>
            <person name="Wortman J."/>
            <person name="Dyer P.S."/>
            <person name="Grigoriev I.V."/>
        </authorList>
    </citation>
    <scope>NUCLEOTIDE SEQUENCE [LARGE SCALE GENOMIC DNA]</scope>
    <source>
        <strain evidence="3">CBS 134.48</strain>
    </source>
</reference>
<sequence length="58" mass="6385">MDDLERAQESRPGGGEQGRLNYLRSSPLVFQGQGTISTACNLRILHLNYFGTSPHTGH</sequence>
<proteinExistence type="predicted"/>
<dbReference type="VEuPathDB" id="FungiDB:ASPTUDRAFT_392444"/>
<evidence type="ECO:0000313" key="2">
    <source>
        <dbReference type="EMBL" id="OJI87937.1"/>
    </source>
</evidence>
<dbReference type="AlphaFoldDB" id="A0A1L9NF94"/>
<protein>
    <submittedName>
        <fullName evidence="2">Uncharacterized protein</fullName>
    </submittedName>
</protein>
<name>A0A1L9NF94_ASPTC</name>
<dbReference type="EMBL" id="KV878180">
    <property type="protein sequence ID" value="OJI87937.1"/>
    <property type="molecule type" value="Genomic_DNA"/>
</dbReference>